<dbReference type="GO" id="GO:0016477">
    <property type="term" value="P:cell migration"/>
    <property type="evidence" value="ECO:0007669"/>
    <property type="project" value="TreeGrafter"/>
</dbReference>
<feature type="repeat" description="ARM" evidence="3">
    <location>
        <begin position="610"/>
        <end position="642"/>
    </location>
</feature>
<feature type="compositionally biased region" description="Basic and acidic residues" evidence="4">
    <location>
        <begin position="248"/>
        <end position="263"/>
    </location>
</feature>
<dbReference type="Pfam" id="PF18797">
    <property type="entry name" value="APC_rep"/>
    <property type="match status" value="1"/>
</dbReference>
<feature type="compositionally biased region" description="Acidic residues" evidence="4">
    <location>
        <begin position="1303"/>
        <end position="1313"/>
    </location>
</feature>
<keyword evidence="6" id="KW-1185">Reference proteome</keyword>
<dbReference type="EMBL" id="VYZN01000009">
    <property type="protein sequence ID" value="KAE9543112.1"/>
    <property type="molecule type" value="Genomic_DNA"/>
</dbReference>
<proteinExistence type="inferred from homology"/>
<feature type="compositionally biased region" description="Polar residues" evidence="4">
    <location>
        <begin position="1785"/>
        <end position="1805"/>
    </location>
</feature>
<dbReference type="GO" id="GO:0007399">
    <property type="term" value="P:nervous system development"/>
    <property type="evidence" value="ECO:0007669"/>
    <property type="project" value="TreeGrafter"/>
</dbReference>
<evidence type="ECO:0000256" key="3">
    <source>
        <dbReference type="PROSITE-ProRule" id="PRU00259"/>
    </source>
</evidence>
<name>A0A6G0U4A1_APHGL</name>
<protein>
    <recommendedName>
        <fullName evidence="7">Adenomatous polyposis coli protein</fullName>
    </recommendedName>
</protein>
<dbReference type="InterPro" id="IPR016024">
    <property type="entry name" value="ARM-type_fold"/>
</dbReference>
<keyword evidence="2" id="KW-0879">Wnt signaling pathway</keyword>
<feature type="region of interest" description="Disordered" evidence="4">
    <location>
        <begin position="111"/>
        <end position="161"/>
    </location>
</feature>
<evidence type="ECO:0000313" key="5">
    <source>
        <dbReference type="EMBL" id="KAE9543112.1"/>
    </source>
</evidence>
<dbReference type="Pfam" id="PF00514">
    <property type="entry name" value="Arm"/>
    <property type="match status" value="1"/>
</dbReference>
<dbReference type="SUPFAM" id="SSF48371">
    <property type="entry name" value="ARM repeat"/>
    <property type="match status" value="1"/>
</dbReference>
<feature type="compositionally biased region" description="Polar residues" evidence="4">
    <location>
        <begin position="1665"/>
        <end position="1677"/>
    </location>
</feature>
<dbReference type="InterPro" id="IPR009223">
    <property type="entry name" value="APC_rpt"/>
</dbReference>
<feature type="region of interest" description="Disordered" evidence="4">
    <location>
        <begin position="1272"/>
        <end position="1315"/>
    </location>
</feature>
<feature type="compositionally biased region" description="Polar residues" evidence="4">
    <location>
        <begin position="909"/>
        <end position="925"/>
    </location>
</feature>
<feature type="region of interest" description="Disordered" evidence="4">
    <location>
        <begin position="1770"/>
        <end position="1903"/>
    </location>
</feature>
<feature type="compositionally biased region" description="Basic and acidic residues" evidence="4">
    <location>
        <begin position="1722"/>
        <end position="1749"/>
    </location>
</feature>
<feature type="region of interest" description="Disordered" evidence="4">
    <location>
        <begin position="248"/>
        <end position="269"/>
    </location>
</feature>
<evidence type="ECO:0000256" key="2">
    <source>
        <dbReference type="ARBA" id="ARBA00022687"/>
    </source>
</evidence>
<dbReference type="PROSITE" id="PS50176">
    <property type="entry name" value="ARM_REPEAT"/>
    <property type="match status" value="3"/>
</dbReference>
<evidence type="ECO:0000256" key="4">
    <source>
        <dbReference type="SAM" id="MobiDB-lite"/>
    </source>
</evidence>
<dbReference type="InterPro" id="IPR026818">
    <property type="entry name" value="Apc_fam"/>
</dbReference>
<dbReference type="GO" id="GO:0007026">
    <property type="term" value="P:negative regulation of microtubule depolymerization"/>
    <property type="evidence" value="ECO:0007669"/>
    <property type="project" value="TreeGrafter"/>
</dbReference>
<gene>
    <name evidence="5" type="ORF">AGLY_003023</name>
</gene>
<comment type="caution">
    <text evidence="5">The sequence shown here is derived from an EMBL/GenBank/DDBJ whole genome shotgun (WGS) entry which is preliminary data.</text>
</comment>
<feature type="repeat" description="ARM" evidence="3">
    <location>
        <begin position="369"/>
        <end position="406"/>
    </location>
</feature>
<dbReference type="PANTHER" id="PTHR12607">
    <property type="entry name" value="ADENOMATOUS POLYPOSIS COLI PROTEIN FAMILY"/>
    <property type="match status" value="1"/>
</dbReference>
<dbReference type="GO" id="GO:0016342">
    <property type="term" value="C:catenin complex"/>
    <property type="evidence" value="ECO:0007669"/>
    <property type="project" value="TreeGrafter"/>
</dbReference>
<dbReference type="SMART" id="SM00185">
    <property type="entry name" value="ARM"/>
    <property type="match status" value="7"/>
</dbReference>
<dbReference type="GO" id="GO:0007389">
    <property type="term" value="P:pattern specification process"/>
    <property type="evidence" value="ECO:0007669"/>
    <property type="project" value="TreeGrafter"/>
</dbReference>
<feature type="compositionally biased region" description="Polar residues" evidence="4">
    <location>
        <begin position="137"/>
        <end position="151"/>
    </location>
</feature>
<dbReference type="GO" id="GO:0001708">
    <property type="term" value="P:cell fate specification"/>
    <property type="evidence" value="ECO:0007669"/>
    <property type="project" value="TreeGrafter"/>
</dbReference>
<dbReference type="GO" id="GO:0005881">
    <property type="term" value="C:cytoplasmic microtubule"/>
    <property type="evidence" value="ECO:0007669"/>
    <property type="project" value="TreeGrafter"/>
</dbReference>
<feature type="compositionally biased region" description="Polar residues" evidence="4">
    <location>
        <begin position="1994"/>
        <end position="2003"/>
    </location>
</feature>
<dbReference type="InterPro" id="IPR000225">
    <property type="entry name" value="Armadillo"/>
</dbReference>
<feature type="repeat" description="ARM" evidence="3">
    <location>
        <begin position="659"/>
        <end position="701"/>
    </location>
</feature>
<sequence length="2003" mass="222271">MTLPVSSYEELLETVRCLNQETRQLQRQLDTPLLAQHLPAVGLNGGMPSRDMPPKMTLSLENKTTSEQVDIFIIHLIVAHKLTDKFCVRIDYIYFSHLNCKIKIMHSNRQSRLPVRSSSSSRSSRVTPSPSLDHVRSLSNPPRTRWSATTKNDNEHILNNNNNQISENFSFGKIDFNDGQNNNILSSKHSISKNQYQCLTPCNVEDNRRANNWSLTQSFYDNKHNAKHSYNNNSHLKIINENQHVDKEKRSMAEDKEEDEAKISPDGCLPTPPGILADKKFNMWHSVGPTNLSSDSSLLRSQTSSLECEKGLSMRSSSQQQLGAKVEIVYNLLSLLENNNSIQSSYQSVSVLLAMSKSPDCCAAMRQTGCVPLLVQIVHDMNADIVVRHNASQALKNIVTFNQDEKQGRRESRVYKLLESMREYCDTPVVVLKQLDISKHPITAIAALMKLSFDSQHRFAMCLLGAIYTVTRLIQVDHEVHGSEPDLESNSECVTLRRYAGMALTNLTFGDATTKTLLCSFKQFLKVLIIQLQVQCEDLRQVTASVLRNLSWRADPQSKEILRDVGAVKALMEASMKANKETTMKSFLSALWNFSAHSPENKEEICKVEGAIEFLIKTLSGTGPLKSVTIIENAGGILRNISCVIASHEEYRDILRHHNVLEMLMQQLQSPSLTIVSNACGTIWNLSARNIRDQTTMINLGIIPMLRSLIHSKHKMIATGSSAALNNLMNAMPAYNSKQDLNTNLEDNSMKSTLANSNTYLEDFGKEIQTVTVSDDFKTTEVPNVTTISQQSYDIIKMNKNNMKTEVESEKLELSAIDCSEDSIQRLESNISFEEKVKKSSNGYAETSLDEATNYSLLCEDDDNGEKVLTGDTTQTYCTEGTPYNFSNAASYTDLRKCGIDDKNRNESGTELPEQSMNVPNSGSETPDDAQPKNELKDGKMVTFETPLMFSRSSSIASLGSCEPQEGYIGSSAVSECSRITSGLVTPSEIPDSPTPTVPPSPLCFKNESVFGDSVTIFKEEKMPGKGSECTSLSSLTIDDDLPEIKLRYIQGQNMLPSLNEEKKSMNELHSKHYESPSIIDKTSKTFQLNSDGFLESSSSAFPYLENKNPGFIPHARSRLPVMVQSNGQTVDRCPESGFSQYKINENEGDEIIGFCTEGTPANISSATSHSDLSMITPSEDGSETNVILRQSMKMVGKKRLYQTTSKPLGNLNLQFNQASAIPTSVNISLSRTSILDSPSTESHVSNSINSSELEDPVTVINKRMSTDSIDSEFSLDDSSKCDNRIPRSHSLHDAHTLNSEPMSEDDDDDDDNNALLDQCINAGIEKITTLKITDEELPDNEQHEMLNQCIATGINISAIPKLQMSVNKKTKKQDSDLTDEQQLELLESCIAAGIRNRKKPFKNNSDDLSDSEQVALLNECIEAGMTNLQNSRSKDIHGTLEQNEEDLLNKCINQGIRNIERGSTHKKREIPVLNKYKKSFGPKSESEISESTSTITPKDIIDGIACKRDESDESTWKDDETLTFTTLTSSYLSAEENSKPKFIKLDKGEMGIISSLDIEDTHLDAIKPPSDMDSLLSMTTSVQSNCAFDKKRKTSNDRNDSLGSCMNLENINPPSYMDDITDFEMENSITSISSIRSEIVDQSIGAQYYTAVDDLTLVDDLPSSEMSSDPNHSSPAQIRRRLTPKQKRNMKKDRYNTYTITSDDSRENSMEPETRSPLNESDSHSSEDAIKKRSPKEKFQIKRSSEKDRFRTRTLADLDLTNIVQIQPKDNDFTPSFKNHVDESTTSEGTDGYSSDGNESNTGVASARIVKPSEVKAIRGKKKSRGSGIPIVARSSPQPSPTTSKSSQSTPTKKQIPLKRQGTFVKEESRIPTPGSTGKKHTSVPNLVKPPANKQSTTNMRSIGVRNSVSNSSLKSSVDQWSGSNSSLPTLTGVAKTNSNTSLNSNISATSSGCSVRTTSGQKKEVTSKIATLWKKIEDNKKKDGNAKDNRVWISSSPNNRV</sequence>
<dbReference type="GO" id="GO:0090090">
    <property type="term" value="P:negative regulation of canonical Wnt signaling pathway"/>
    <property type="evidence" value="ECO:0007669"/>
    <property type="project" value="TreeGrafter"/>
</dbReference>
<accession>A0A6G0U4A1</accession>
<evidence type="ECO:0000313" key="6">
    <source>
        <dbReference type="Proteomes" id="UP000475862"/>
    </source>
</evidence>
<dbReference type="GO" id="GO:0016055">
    <property type="term" value="P:Wnt signaling pathway"/>
    <property type="evidence" value="ECO:0007669"/>
    <property type="project" value="UniProtKB-KW"/>
</dbReference>
<dbReference type="Proteomes" id="UP000475862">
    <property type="component" value="Unassembled WGS sequence"/>
</dbReference>
<feature type="compositionally biased region" description="Basic and acidic residues" evidence="4">
    <location>
        <begin position="1704"/>
        <end position="1715"/>
    </location>
</feature>
<dbReference type="Pfam" id="PF05923">
    <property type="entry name" value="APC_r"/>
    <property type="match status" value="2"/>
</dbReference>
<feature type="compositionally biased region" description="Low complexity" evidence="4">
    <location>
        <begin position="111"/>
        <end position="132"/>
    </location>
</feature>
<dbReference type="GO" id="GO:0030877">
    <property type="term" value="C:beta-catenin destruction complex"/>
    <property type="evidence" value="ECO:0007669"/>
    <property type="project" value="TreeGrafter"/>
</dbReference>
<feature type="region of interest" description="Disordered" evidence="4">
    <location>
        <begin position="1662"/>
        <end position="1749"/>
    </location>
</feature>
<dbReference type="InterPro" id="IPR041257">
    <property type="entry name" value="APC_rep"/>
</dbReference>
<dbReference type="InterPro" id="IPR011989">
    <property type="entry name" value="ARM-like"/>
</dbReference>
<dbReference type="OrthoDB" id="5918429at2759"/>
<feature type="compositionally biased region" description="Basic residues" evidence="4">
    <location>
        <begin position="1679"/>
        <end position="1692"/>
    </location>
</feature>
<feature type="region of interest" description="Disordered" evidence="4">
    <location>
        <begin position="1980"/>
        <end position="2003"/>
    </location>
</feature>
<evidence type="ECO:0008006" key="7">
    <source>
        <dbReference type="Google" id="ProtNLM"/>
    </source>
</evidence>
<feature type="compositionally biased region" description="Low complexity" evidence="4">
    <location>
        <begin position="1836"/>
        <end position="1856"/>
    </location>
</feature>
<dbReference type="GO" id="GO:0008013">
    <property type="term" value="F:beta-catenin binding"/>
    <property type="evidence" value="ECO:0007669"/>
    <property type="project" value="InterPro"/>
</dbReference>
<feature type="region of interest" description="Disordered" evidence="4">
    <location>
        <begin position="901"/>
        <end position="935"/>
    </location>
</feature>
<organism evidence="5 6">
    <name type="scientific">Aphis glycines</name>
    <name type="common">Soybean aphid</name>
    <dbReference type="NCBI Taxonomy" id="307491"/>
    <lineage>
        <taxon>Eukaryota</taxon>
        <taxon>Metazoa</taxon>
        <taxon>Ecdysozoa</taxon>
        <taxon>Arthropoda</taxon>
        <taxon>Hexapoda</taxon>
        <taxon>Insecta</taxon>
        <taxon>Pterygota</taxon>
        <taxon>Neoptera</taxon>
        <taxon>Paraneoptera</taxon>
        <taxon>Hemiptera</taxon>
        <taxon>Sternorrhyncha</taxon>
        <taxon>Aphidomorpha</taxon>
        <taxon>Aphidoidea</taxon>
        <taxon>Aphididae</taxon>
        <taxon>Aphidini</taxon>
        <taxon>Aphis</taxon>
        <taxon>Aphis</taxon>
    </lineage>
</organism>
<feature type="compositionally biased region" description="Basic and acidic residues" evidence="4">
    <location>
        <begin position="1278"/>
        <end position="1296"/>
    </location>
</feature>
<dbReference type="PANTHER" id="PTHR12607:SF12">
    <property type="entry name" value="APC-LIKE, ISOFORM A-RELATED"/>
    <property type="match status" value="1"/>
</dbReference>
<reference evidence="5 6" key="1">
    <citation type="submission" date="2019-08" db="EMBL/GenBank/DDBJ databases">
        <title>The genome of the soybean aphid Biotype 1, its phylome, world population structure and adaptation to the North American continent.</title>
        <authorList>
            <person name="Giordano R."/>
            <person name="Donthu R.K."/>
            <person name="Hernandez A.G."/>
            <person name="Wright C.L."/>
            <person name="Zimin A.V."/>
        </authorList>
    </citation>
    <scope>NUCLEOTIDE SEQUENCE [LARGE SCALE GENOMIC DNA]</scope>
    <source>
        <tissue evidence="5">Whole aphids</tissue>
    </source>
</reference>
<feature type="compositionally biased region" description="Basic and acidic residues" evidence="4">
    <location>
        <begin position="1980"/>
        <end position="1992"/>
    </location>
</feature>
<evidence type="ECO:0000256" key="1">
    <source>
        <dbReference type="ARBA" id="ARBA00009051"/>
    </source>
</evidence>
<comment type="similarity">
    <text evidence="1">Belongs to the adenomatous polyposis coli (APC) family.</text>
</comment>
<dbReference type="Gene3D" id="1.25.10.10">
    <property type="entry name" value="Leucine-rich Repeat Variant"/>
    <property type="match status" value="1"/>
</dbReference>
<dbReference type="GO" id="GO:0008017">
    <property type="term" value="F:microtubule binding"/>
    <property type="evidence" value="ECO:0007669"/>
    <property type="project" value="TreeGrafter"/>
</dbReference>